<dbReference type="RefSeq" id="WP_344778201.1">
    <property type="nucleotide sequence ID" value="NZ_BAABBX010000016.1"/>
</dbReference>
<dbReference type="SUPFAM" id="SSF53244">
    <property type="entry name" value="MurD-like peptide ligases, peptide-binding domain"/>
    <property type="match status" value="1"/>
</dbReference>
<dbReference type="InterPro" id="IPR051046">
    <property type="entry name" value="MurCDEF_CellWall_CoF430Synth"/>
</dbReference>
<dbReference type="Gene3D" id="3.40.1390.10">
    <property type="entry name" value="MurE/MurF, N-terminal domain"/>
    <property type="match status" value="1"/>
</dbReference>
<keyword evidence="5 10" id="KW-0067">ATP-binding</keyword>
<dbReference type="InterPro" id="IPR005863">
    <property type="entry name" value="UDP-N-AcMur_synth"/>
</dbReference>
<comment type="caution">
    <text evidence="15">The sequence shown here is derived from an EMBL/GenBank/DDBJ whole genome shotgun (WGS) entry which is preliminary data.</text>
</comment>
<evidence type="ECO:0000256" key="7">
    <source>
        <dbReference type="ARBA" id="ARBA00022984"/>
    </source>
</evidence>
<dbReference type="SUPFAM" id="SSF63418">
    <property type="entry name" value="MurE/MurF N-terminal domain"/>
    <property type="match status" value="1"/>
</dbReference>
<keyword evidence="4 10" id="KW-0547">Nucleotide-binding</keyword>
<comment type="function">
    <text evidence="10 11">Involved in cell wall formation. Catalyzes the final step in the synthesis of UDP-N-acetylmuramoyl-pentapeptide, the precursor of murein.</text>
</comment>
<feature type="domain" description="Mur ligase N-terminal catalytic" evidence="12">
    <location>
        <begin position="36"/>
        <end position="101"/>
    </location>
</feature>
<evidence type="ECO:0000313" key="16">
    <source>
        <dbReference type="Proteomes" id="UP001500213"/>
    </source>
</evidence>
<evidence type="ECO:0000259" key="14">
    <source>
        <dbReference type="Pfam" id="PF08245"/>
    </source>
</evidence>
<accession>A0ABP8B018</accession>
<dbReference type="InterPro" id="IPR035911">
    <property type="entry name" value="MurE/MurF_N"/>
</dbReference>
<evidence type="ECO:0000256" key="4">
    <source>
        <dbReference type="ARBA" id="ARBA00022741"/>
    </source>
</evidence>
<dbReference type="GO" id="GO:0016874">
    <property type="term" value="F:ligase activity"/>
    <property type="evidence" value="ECO:0007669"/>
    <property type="project" value="UniProtKB-KW"/>
</dbReference>
<comment type="pathway">
    <text evidence="10 11">Cell wall biogenesis; peptidoglycan biosynthesis.</text>
</comment>
<dbReference type="Gene3D" id="3.40.1190.10">
    <property type="entry name" value="Mur-like, catalytic domain"/>
    <property type="match status" value="1"/>
</dbReference>
<dbReference type="PANTHER" id="PTHR43024">
    <property type="entry name" value="UDP-N-ACETYLMURAMOYL-TRIPEPTIDE--D-ALANYL-D-ALANINE LIGASE"/>
    <property type="match status" value="1"/>
</dbReference>
<keyword evidence="1 10" id="KW-0963">Cytoplasm</keyword>
<evidence type="ECO:0000256" key="6">
    <source>
        <dbReference type="ARBA" id="ARBA00022960"/>
    </source>
</evidence>
<dbReference type="NCBIfam" id="TIGR01143">
    <property type="entry name" value="murF"/>
    <property type="match status" value="1"/>
</dbReference>
<dbReference type="PANTHER" id="PTHR43024:SF1">
    <property type="entry name" value="UDP-N-ACETYLMURAMOYL-TRIPEPTIDE--D-ALANYL-D-ALANINE LIGASE"/>
    <property type="match status" value="1"/>
</dbReference>
<comment type="similarity">
    <text evidence="10">Belongs to the MurCDEF family. MurF subfamily.</text>
</comment>
<dbReference type="Pfam" id="PF08245">
    <property type="entry name" value="Mur_ligase_M"/>
    <property type="match status" value="1"/>
</dbReference>
<dbReference type="HAMAP" id="MF_02019">
    <property type="entry name" value="MurF"/>
    <property type="match status" value="1"/>
</dbReference>
<feature type="domain" description="Mur ligase C-terminal" evidence="13">
    <location>
        <begin position="329"/>
        <end position="456"/>
    </location>
</feature>
<dbReference type="EMBL" id="BAABBX010000016">
    <property type="protein sequence ID" value="GAA4194231.1"/>
    <property type="molecule type" value="Genomic_DNA"/>
</dbReference>
<organism evidence="15 16">
    <name type="scientific">Gryllotalpicola kribbensis</name>
    <dbReference type="NCBI Taxonomy" id="993084"/>
    <lineage>
        <taxon>Bacteria</taxon>
        <taxon>Bacillati</taxon>
        <taxon>Actinomycetota</taxon>
        <taxon>Actinomycetes</taxon>
        <taxon>Micrococcales</taxon>
        <taxon>Microbacteriaceae</taxon>
        <taxon>Gryllotalpicola</taxon>
    </lineage>
</organism>
<reference evidence="16" key="1">
    <citation type="journal article" date="2019" name="Int. J. Syst. Evol. Microbiol.">
        <title>The Global Catalogue of Microorganisms (GCM) 10K type strain sequencing project: providing services to taxonomists for standard genome sequencing and annotation.</title>
        <authorList>
            <consortium name="The Broad Institute Genomics Platform"/>
            <consortium name="The Broad Institute Genome Sequencing Center for Infectious Disease"/>
            <person name="Wu L."/>
            <person name="Ma J."/>
        </authorList>
    </citation>
    <scope>NUCLEOTIDE SEQUENCE [LARGE SCALE GENOMIC DNA]</scope>
    <source>
        <strain evidence="16">JCM 17593</strain>
    </source>
</reference>
<evidence type="ECO:0000256" key="10">
    <source>
        <dbReference type="HAMAP-Rule" id="MF_02019"/>
    </source>
</evidence>
<evidence type="ECO:0000256" key="5">
    <source>
        <dbReference type="ARBA" id="ARBA00022840"/>
    </source>
</evidence>
<proteinExistence type="inferred from homology"/>
<gene>
    <name evidence="10" type="primary">murF</name>
    <name evidence="15" type="ORF">GCM10022288_29380</name>
</gene>
<evidence type="ECO:0000259" key="13">
    <source>
        <dbReference type="Pfam" id="PF02875"/>
    </source>
</evidence>
<keyword evidence="6 10" id="KW-0133">Cell shape</keyword>
<comment type="subcellular location">
    <subcellularLocation>
        <location evidence="10 11">Cytoplasm</location>
    </subcellularLocation>
</comment>
<keyword evidence="3 10" id="KW-0132">Cell division</keyword>
<keyword evidence="2 10" id="KW-0436">Ligase</keyword>
<feature type="binding site" evidence="10">
    <location>
        <begin position="120"/>
        <end position="126"/>
    </location>
    <ligand>
        <name>ATP</name>
        <dbReference type="ChEBI" id="CHEBI:30616"/>
    </ligand>
</feature>
<evidence type="ECO:0000256" key="9">
    <source>
        <dbReference type="ARBA" id="ARBA00023316"/>
    </source>
</evidence>
<keyword evidence="8 10" id="KW-0131">Cell cycle</keyword>
<name>A0ABP8B018_9MICO</name>
<dbReference type="InterPro" id="IPR036565">
    <property type="entry name" value="Mur-like_cat_sf"/>
</dbReference>
<dbReference type="Proteomes" id="UP001500213">
    <property type="component" value="Unassembled WGS sequence"/>
</dbReference>
<dbReference type="Pfam" id="PF02875">
    <property type="entry name" value="Mur_ligase_C"/>
    <property type="match status" value="1"/>
</dbReference>
<dbReference type="Gene3D" id="3.90.190.20">
    <property type="entry name" value="Mur ligase, C-terminal domain"/>
    <property type="match status" value="1"/>
</dbReference>
<evidence type="ECO:0000256" key="8">
    <source>
        <dbReference type="ARBA" id="ARBA00023306"/>
    </source>
</evidence>
<evidence type="ECO:0000256" key="3">
    <source>
        <dbReference type="ARBA" id="ARBA00022618"/>
    </source>
</evidence>
<feature type="domain" description="Mur ligase central" evidence="14">
    <location>
        <begin position="118"/>
        <end position="305"/>
    </location>
</feature>
<comment type="catalytic activity">
    <reaction evidence="10 11">
        <text>D-alanyl-D-alanine + UDP-N-acetyl-alpha-D-muramoyl-L-alanyl-gamma-D-glutamyl-meso-2,6-diaminopimelate + ATP = UDP-N-acetyl-alpha-D-muramoyl-L-alanyl-gamma-D-glutamyl-meso-2,6-diaminopimeloyl-D-alanyl-D-alanine + ADP + phosphate + H(+)</text>
        <dbReference type="Rhea" id="RHEA:28374"/>
        <dbReference type="ChEBI" id="CHEBI:15378"/>
        <dbReference type="ChEBI" id="CHEBI:30616"/>
        <dbReference type="ChEBI" id="CHEBI:43474"/>
        <dbReference type="ChEBI" id="CHEBI:57822"/>
        <dbReference type="ChEBI" id="CHEBI:61386"/>
        <dbReference type="ChEBI" id="CHEBI:83905"/>
        <dbReference type="ChEBI" id="CHEBI:456216"/>
        <dbReference type="EC" id="6.3.2.10"/>
    </reaction>
</comment>
<dbReference type="EC" id="6.3.2.10" evidence="10 11"/>
<sequence>MIALTLTEIADAVSGSLHLGESGADASRTVSGLAATDSREVAPGGIFFAKRGEATDGHLFAPQAVENGAAVLVVERELPELATVPQIVVADVVDALAALATEVVARVHAKGALQVVGITGSNGKTTTKNLLASILGPLGETVAPRESFNNEVGAPLTMLRVTESTRFLVSEMGLYAPGAIARLVEIGKPDIGVVLKVGLAHAGGYGGIDGVAAEKSEMVKHLPGDGIAVLNIDDRRVAAMAEQTTAGQVLWFGLGQGAQVTARDIVVTAEGTSFTLVLPGAEASVAFKVLGEHHVMNALAAAAAAHAIGVGIDDIVPGLEALTRAERWRMEVLGGRDGITVINDAYNASPDSMAAALRTLAKLKRPGGRTIAVVGEMAELGEFSGEEHDKVGLDVVVLGIDRLVVVGEGARRVHVSAMREGTFFSDESQYVETIDEAFELVRELARPNDTILVKSSKVAGLRFLGDRLGESFS</sequence>
<dbReference type="InterPro" id="IPR013221">
    <property type="entry name" value="Mur_ligase_cen"/>
</dbReference>
<dbReference type="InterPro" id="IPR036615">
    <property type="entry name" value="Mur_ligase_C_dom_sf"/>
</dbReference>
<evidence type="ECO:0000256" key="1">
    <source>
        <dbReference type="ARBA" id="ARBA00022490"/>
    </source>
</evidence>
<dbReference type="Pfam" id="PF01225">
    <property type="entry name" value="Mur_ligase"/>
    <property type="match status" value="1"/>
</dbReference>
<protein>
    <recommendedName>
        <fullName evidence="10 11">UDP-N-acetylmuramoyl-tripeptide--D-alanyl-D-alanine ligase</fullName>
        <ecNumber evidence="10 11">6.3.2.10</ecNumber>
    </recommendedName>
    <alternativeName>
        <fullName evidence="10">D-alanyl-D-alanine-adding enzyme</fullName>
    </alternativeName>
</protein>
<dbReference type="InterPro" id="IPR000713">
    <property type="entry name" value="Mur_ligase_N"/>
</dbReference>
<evidence type="ECO:0000259" key="12">
    <source>
        <dbReference type="Pfam" id="PF01225"/>
    </source>
</evidence>
<keyword evidence="7 10" id="KW-0573">Peptidoglycan synthesis</keyword>
<keyword evidence="16" id="KW-1185">Reference proteome</keyword>
<evidence type="ECO:0000256" key="2">
    <source>
        <dbReference type="ARBA" id="ARBA00022598"/>
    </source>
</evidence>
<evidence type="ECO:0000313" key="15">
    <source>
        <dbReference type="EMBL" id="GAA4194231.1"/>
    </source>
</evidence>
<evidence type="ECO:0000256" key="11">
    <source>
        <dbReference type="RuleBase" id="RU004136"/>
    </source>
</evidence>
<dbReference type="InterPro" id="IPR004101">
    <property type="entry name" value="Mur_ligase_C"/>
</dbReference>
<dbReference type="SUPFAM" id="SSF53623">
    <property type="entry name" value="MurD-like peptide ligases, catalytic domain"/>
    <property type="match status" value="1"/>
</dbReference>
<keyword evidence="9 10" id="KW-0961">Cell wall biogenesis/degradation</keyword>